<dbReference type="InterPro" id="IPR007280">
    <property type="entry name" value="Peptidase_C_arc/bac"/>
</dbReference>
<protein>
    <submittedName>
        <fullName evidence="3">MAM protein</fullName>
    </submittedName>
</protein>
<gene>
    <name evidence="3" type="ORF">B0W48_07280</name>
</gene>
<dbReference type="Pfam" id="PF13688">
    <property type="entry name" value="Reprolysin_5"/>
    <property type="match status" value="1"/>
</dbReference>
<dbReference type="Gene3D" id="2.60.120.380">
    <property type="match status" value="1"/>
</dbReference>
<dbReference type="EMBL" id="CP019628">
    <property type="protein sequence ID" value="AQP99619.1"/>
    <property type="molecule type" value="Genomic_DNA"/>
</dbReference>
<evidence type="ECO:0000256" key="1">
    <source>
        <dbReference type="SAM" id="SignalP"/>
    </source>
</evidence>
<sequence length="498" mass="53919">MKKYSPLFIGLLFSGYTHAQVPLFEVQYSNISQSMTAQASTQSQFGQPLFELSSNTDAFFLPVKGNNIEFIKSTTSSSATGSLIWVGKSLDGDEVTLIKSEKGISGTVKVGEHVYKLQPNKHSGHNFIELDPAKQPAEHAPDYKQSSNSNIASISEQILTAQNYQTAMASNAQSDISLLVLYTPAAAQKSGDINSLIDLAVVETNQGYQNSGVNAVVSVAHVSQINYTEATNSGTDLNRLAAKNDGYMDEAHTLRDQYGADVVILVNDVNGYCGQAKAIGANANSAFAMVDYDCATGYYSFGHEIGHLQGARHNPENDPSTSPYSFGHGYQQPQSQWRSVMAYNCTNNCTRINYWSNPNKSYNGDVMGTLAEHDNARVLNLTNPTIANFRSSTPPPTNDNALQNNQPITVSGAKNSEQLFTFAVPNGATQVTFTTSGGSGDVDLHVKYNAIASSNNFDCRPYKNGNSESCSDTRTGNYSIMLKGFNTFNNVELVASYQ</sequence>
<feature type="chain" id="PRO_5012681824" evidence="1">
    <location>
        <begin position="20"/>
        <end position="498"/>
    </location>
</feature>
<accession>A0A1Q2GWX1</accession>
<keyword evidence="1" id="KW-0732">Signal</keyword>
<dbReference type="RefSeq" id="WP_077536379.1">
    <property type="nucleotide sequence ID" value="NZ_CP019628.1"/>
</dbReference>
<name>A0A1Q2GWX1_9GAMM</name>
<dbReference type="STRING" id="247523.B0W48_07280"/>
<proteinExistence type="predicted"/>
<organism evidence="3 4">
    <name type="scientific">Pseudoalteromonas aliena</name>
    <dbReference type="NCBI Taxonomy" id="247523"/>
    <lineage>
        <taxon>Bacteria</taxon>
        <taxon>Pseudomonadati</taxon>
        <taxon>Pseudomonadota</taxon>
        <taxon>Gammaproteobacteria</taxon>
        <taxon>Alteromonadales</taxon>
        <taxon>Pseudoalteromonadaceae</taxon>
        <taxon>Pseudoalteromonas</taxon>
    </lineage>
</organism>
<dbReference type="AlphaFoldDB" id="A0A1Q2GWX1"/>
<dbReference type="KEGG" id="paln:B0W48_07280"/>
<dbReference type="SUPFAM" id="SSF55486">
    <property type="entry name" value="Metalloproteases ('zincins'), catalytic domain"/>
    <property type="match status" value="1"/>
</dbReference>
<dbReference type="Proteomes" id="UP000188243">
    <property type="component" value="Chromosome"/>
</dbReference>
<dbReference type="Pfam" id="PF04151">
    <property type="entry name" value="PPC"/>
    <property type="match status" value="1"/>
</dbReference>
<evidence type="ECO:0000259" key="2">
    <source>
        <dbReference type="Pfam" id="PF04151"/>
    </source>
</evidence>
<evidence type="ECO:0000313" key="4">
    <source>
        <dbReference type="Proteomes" id="UP000188243"/>
    </source>
</evidence>
<evidence type="ECO:0000313" key="3">
    <source>
        <dbReference type="EMBL" id="AQP99619.1"/>
    </source>
</evidence>
<feature type="signal peptide" evidence="1">
    <location>
        <begin position="1"/>
        <end position="19"/>
    </location>
</feature>
<reference evidence="3 4" key="1">
    <citation type="submission" date="2017-02" db="EMBL/GenBank/DDBJ databases">
        <title>Complete genome sequence of the cold-active Pseudoalteromonas aliena strain EH1 isolated from Arctic seawater.</title>
        <authorList>
            <person name="Kim E."/>
            <person name="Heo E."/>
            <person name="Kim H."/>
            <person name="Kim D."/>
        </authorList>
    </citation>
    <scope>NUCLEOTIDE SEQUENCE [LARGE SCALE GENOMIC DNA]</scope>
    <source>
        <strain evidence="3 4">EH1</strain>
    </source>
</reference>
<feature type="domain" description="Peptidase C-terminal archaeal/bacterial" evidence="2">
    <location>
        <begin position="418"/>
        <end position="483"/>
    </location>
</feature>